<gene>
    <name evidence="2" type="ORF">NITHO_740003</name>
</gene>
<evidence type="ECO:0000313" key="2">
    <source>
        <dbReference type="EMBL" id="CCF86111.1"/>
    </source>
</evidence>
<reference evidence="2 3" key="1">
    <citation type="journal article" date="2012" name="ISME J.">
        <title>Nitrification expanded: discovery, physiology and genomics of a nitrite-oxidizing bacterium from the phylum Chloroflexi.</title>
        <authorList>
            <person name="Sorokin D.Y."/>
            <person name="Lucker S."/>
            <person name="Vejmelkova D."/>
            <person name="Kostrikina N.A."/>
            <person name="Kleerebezem R."/>
            <person name="Rijpstra W.I."/>
            <person name="Damste J.S."/>
            <person name="Le Paslier D."/>
            <person name="Muyzer G."/>
            <person name="Wagner M."/>
            <person name="van Loosdrecht M.C."/>
            <person name="Daims H."/>
        </authorList>
    </citation>
    <scope>NUCLEOTIDE SEQUENCE [LARGE SCALE GENOMIC DNA]</scope>
    <source>
        <strain evidence="3">none</strain>
    </source>
</reference>
<dbReference type="AlphaFoldDB" id="I4EN48"/>
<sequence>MTRFTGTFVDVTTLHAKCLGSVISTVRVLHHPNDGEEPPAVLAAARPAAFRGTINVGKTWLDNTPQAEMPAPSGATDQSPKCRALD</sequence>
<proteinExistence type="predicted"/>
<evidence type="ECO:0000313" key="3">
    <source>
        <dbReference type="Proteomes" id="UP000004221"/>
    </source>
</evidence>
<keyword evidence="3" id="KW-1185">Reference proteome</keyword>
<comment type="caution">
    <text evidence="2">The sequence shown here is derived from an EMBL/GenBank/DDBJ whole genome shotgun (WGS) entry which is preliminary data.</text>
</comment>
<dbReference type="EMBL" id="CAGS01000709">
    <property type="protein sequence ID" value="CCF86111.1"/>
    <property type="molecule type" value="Genomic_DNA"/>
</dbReference>
<name>I4EN48_9BACT</name>
<evidence type="ECO:0000256" key="1">
    <source>
        <dbReference type="SAM" id="MobiDB-lite"/>
    </source>
</evidence>
<organism evidence="2 3">
    <name type="scientific">Nitrolancea hollandica Lb</name>
    <dbReference type="NCBI Taxonomy" id="1129897"/>
    <lineage>
        <taxon>Bacteria</taxon>
        <taxon>Pseudomonadati</taxon>
        <taxon>Thermomicrobiota</taxon>
        <taxon>Thermomicrobia</taxon>
        <taxon>Sphaerobacterales</taxon>
        <taxon>Sphaerobacterineae</taxon>
        <taxon>Sphaerobacteraceae</taxon>
        <taxon>Nitrolancea</taxon>
    </lineage>
</organism>
<dbReference type="Proteomes" id="UP000004221">
    <property type="component" value="Unassembled WGS sequence"/>
</dbReference>
<protein>
    <submittedName>
        <fullName evidence="2">Uncharacterized protein</fullName>
    </submittedName>
</protein>
<accession>I4EN48</accession>
<feature type="region of interest" description="Disordered" evidence="1">
    <location>
        <begin position="62"/>
        <end position="86"/>
    </location>
</feature>